<reference evidence="2 3" key="1">
    <citation type="submission" date="2023-12" db="EMBL/GenBank/DDBJ databases">
        <title>Description of Novel Strain Fulvimarina sp. 2208YS6-2-32 isolated from Uroteuthis (Photololigo) edulis.</title>
        <authorList>
            <person name="Park J.-S."/>
        </authorList>
    </citation>
    <scope>NUCLEOTIDE SEQUENCE [LARGE SCALE GENOMIC DNA]</scope>
    <source>
        <strain evidence="2 3">2208YS6-2-32</strain>
    </source>
</reference>
<protein>
    <recommendedName>
        <fullName evidence="4">DUF305 domain-containing protein</fullName>
    </recommendedName>
</protein>
<evidence type="ECO:0000256" key="1">
    <source>
        <dbReference type="SAM" id="MobiDB-lite"/>
    </source>
</evidence>
<keyword evidence="3" id="KW-1185">Reference proteome</keyword>
<sequence>MTDTKRATAKKAATRQTSEKAEKGLLRLVDSPDAKHKAFAGTTSEAFNTVTLNQAFNSVWLGASPDPETYNMLVGSAAGAMMNIAPKDAIEGMLAAQMVATHNASMECFRRAMLPEQPMQGREMNLAQANKLTRSYTTLVHALDKHRGKGQQTVRVEHVNVYDGGQAIVGNVGADERGSSSSSTAPAALTQCADQPFDVASLATRGEFVKHDA</sequence>
<name>A0ABU5I6W6_9HYPH</name>
<evidence type="ECO:0008006" key="4">
    <source>
        <dbReference type="Google" id="ProtNLM"/>
    </source>
</evidence>
<evidence type="ECO:0000313" key="2">
    <source>
        <dbReference type="EMBL" id="MDY8111124.1"/>
    </source>
</evidence>
<dbReference type="Proteomes" id="UP001294412">
    <property type="component" value="Unassembled WGS sequence"/>
</dbReference>
<dbReference type="RefSeq" id="WP_322189281.1">
    <property type="nucleotide sequence ID" value="NZ_JAXLPB010000012.1"/>
</dbReference>
<accession>A0ABU5I6W6</accession>
<feature type="region of interest" description="Disordered" evidence="1">
    <location>
        <begin position="1"/>
        <end position="22"/>
    </location>
</feature>
<evidence type="ECO:0000313" key="3">
    <source>
        <dbReference type="Proteomes" id="UP001294412"/>
    </source>
</evidence>
<dbReference type="EMBL" id="JAXLPB010000012">
    <property type="protein sequence ID" value="MDY8111124.1"/>
    <property type="molecule type" value="Genomic_DNA"/>
</dbReference>
<organism evidence="2 3">
    <name type="scientific">Fulvimarina uroteuthidis</name>
    <dbReference type="NCBI Taxonomy" id="3098149"/>
    <lineage>
        <taxon>Bacteria</taxon>
        <taxon>Pseudomonadati</taxon>
        <taxon>Pseudomonadota</taxon>
        <taxon>Alphaproteobacteria</taxon>
        <taxon>Hyphomicrobiales</taxon>
        <taxon>Aurantimonadaceae</taxon>
        <taxon>Fulvimarina</taxon>
    </lineage>
</organism>
<comment type="caution">
    <text evidence="2">The sequence shown here is derived from an EMBL/GenBank/DDBJ whole genome shotgun (WGS) entry which is preliminary data.</text>
</comment>
<gene>
    <name evidence="2" type="ORF">U0C82_18545</name>
</gene>
<proteinExistence type="predicted"/>